<protein>
    <submittedName>
        <fullName evidence="1">Uncharacterized protein</fullName>
    </submittedName>
</protein>
<sequence>MKRICEFPYLTTHRVYDLIFQQQFPRERELSVVQHPMSWYASSSYQPVQTFCPGRPLQLCYLHGGGLRGRTLLFSDNSSFERFKERARGSRTGSWGVSLRPEDAMSGEKGVWGEHKARFLAALQELLTESRLSVFGMADVHLTTADFIDTTQEYIDFFKASFVDLFIYQTHHLPDHQDDDALRILSPPIVARNKFRLVLSLSMSLLRFTMKGPDIEEIRRPCRSMALLPFTEMSDVLRELQQRGMDVNFAAFHVEHEDQRGECGRSFHRLWIMTKCLRDIARRRKGTTRSTSQAMFPYYSQ</sequence>
<comment type="caution">
    <text evidence="1">The sequence shown here is derived from an EMBL/GenBank/DDBJ whole genome shotgun (WGS) entry which is preliminary data.</text>
</comment>
<dbReference type="EMBL" id="JABSTQ010010876">
    <property type="protein sequence ID" value="KAG0417172.1"/>
    <property type="molecule type" value="Genomic_DNA"/>
</dbReference>
<dbReference type="Proteomes" id="UP000805193">
    <property type="component" value="Unassembled WGS sequence"/>
</dbReference>
<reference evidence="1 2" key="1">
    <citation type="journal article" date="2020" name="Cell">
        <title>Large-Scale Comparative Analyses of Tick Genomes Elucidate Their Genetic Diversity and Vector Capacities.</title>
        <authorList>
            <consortium name="Tick Genome and Microbiome Consortium (TIGMIC)"/>
            <person name="Jia N."/>
            <person name="Wang J."/>
            <person name="Shi W."/>
            <person name="Du L."/>
            <person name="Sun Y."/>
            <person name="Zhan W."/>
            <person name="Jiang J.F."/>
            <person name="Wang Q."/>
            <person name="Zhang B."/>
            <person name="Ji P."/>
            <person name="Bell-Sakyi L."/>
            <person name="Cui X.M."/>
            <person name="Yuan T.T."/>
            <person name="Jiang B.G."/>
            <person name="Yang W.F."/>
            <person name="Lam T.T."/>
            <person name="Chang Q.C."/>
            <person name="Ding S.J."/>
            <person name="Wang X.J."/>
            <person name="Zhu J.G."/>
            <person name="Ruan X.D."/>
            <person name="Zhao L."/>
            <person name="Wei J.T."/>
            <person name="Ye R.Z."/>
            <person name="Que T.C."/>
            <person name="Du C.H."/>
            <person name="Zhou Y.H."/>
            <person name="Cheng J.X."/>
            <person name="Dai P.F."/>
            <person name="Guo W.B."/>
            <person name="Han X.H."/>
            <person name="Huang E.J."/>
            <person name="Li L.F."/>
            <person name="Wei W."/>
            <person name="Gao Y.C."/>
            <person name="Liu J.Z."/>
            <person name="Shao H.Z."/>
            <person name="Wang X."/>
            <person name="Wang C.C."/>
            <person name="Yang T.C."/>
            <person name="Huo Q.B."/>
            <person name="Li W."/>
            <person name="Chen H.Y."/>
            <person name="Chen S.E."/>
            <person name="Zhou L.G."/>
            <person name="Ni X.B."/>
            <person name="Tian J.H."/>
            <person name="Sheng Y."/>
            <person name="Liu T."/>
            <person name="Pan Y.S."/>
            <person name="Xia L.Y."/>
            <person name="Li J."/>
            <person name="Zhao F."/>
            <person name="Cao W.C."/>
        </authorList>
    </citation>
    <scope>NUCLEOTIDE SEQUENCE [LARGE SCALE GENOMIC DNA]</scope>
    <source>
        <strain evidence="1">Iper-2018</strain>
    </source>
</reference>
<organism evidence="1 2">
    <name type="scientific">Ixodes persulcatus</name>
    <name type="common">Taiga tick</name>
    <dbReference type="NCBI Taxonomy" id="34615"/>
    <lineage>
        <taxon>Eukaryota</taxon>
        <taxon>Metazoa</taxon>
        <taxon>Ecdysozoa</taxon>
        <taxon>Arthropoda</taxon>
        <taxon>Chelicerata</taxon>
        <taxon>Arachnida</taxon>
        <taxon>Acari</taxon>
        <taxon>Parasitiformes</taxon>
        <taxon>Ixodida</taxon>
        <taxon>Ixodoidea</taxon>
        <taxon>Ixodidae</taxon>
        <taxon>Ixodinae</taxon>
        <taxon>Ixodes</taxon>
    </lineage>
</organism>
<accession>A0AC60PCI9</accession>
<evidence type="ECO:0000313" key="2">
    <source>
        <dbReference type="Proteomes" id="UP000805193"/>
    </source>
</evidence>
<proteinExistence type="predicted"/>
<keyword evidence="2" id="KW-1185">Reference proteome</keyword>
<evidence type="ECO:0000313" key="1">
    <source>
        <dbReference type="EMBL" id="KAG0417172.1"/>
    </source>
</evidence>
<name>A0AC60PCI9_IXOPE</name>
<gene>
    <name evidence="1" type="ORF">HPB47_005828</name>
</gene>